<dbReference type="Gene3D" id="2.30.40.10">
    <property type="entry name" value="Urease, subunit C, domain 1"/>
    <property type="match status" value="1"/>
</dbReference>
<dbReference type="GO" id="GO:0016810">
    <property type="term" value="F:hydrolase activity, acting on carbon-nitrogen (but not peptide) bonds"/>
    <property type="evidence" value="ECO:0007669"/>
    <property type="project" value="InterPro"/>
</dbReference>
<evidence type="ECO:0000313" key="2">
    <source>
        <dbReference type="EMBL" id="KIL61802.1"/>
    </source>
</evidence>
<reference evidence="2 3" key="1">
    <citation type="submission" date="2014-04" db="EMBL/GenBank/DDBJ databases">
        <title>Evolutionary Origins and Diversification of the Mycorrhizal Mutualists.</title>
        <authorList>
            <consortium name="DOE Joint Genome Institute"/>
            <consortium name="Mycorrhizal Genomics Consortium"/>
            <person name="Kohler A."/>
            <person name="Kuo A."/>
            <person name="Nagy L.G."/>
            <person name="Floudas D."/>
            <person name="Copeland A."/>
            <person name="Barry K.W."/>
            <person name="Cichocki N."/>
            <person name="Veneault-Fourrey C."/>
            <person name="LaButti K."/>
            <person name="Lindquist E.A."/>
            <person name="Lipzen A."/>
            <person name="Lundell T."/>
            <person name="Morin E."/>
            <person name="Murat C."/>
            <person name="Riley R."/>
            <person name="Ohm R."/>
            <person name="Sun H."/>
            <person name="Tunlid A."/>
            <person name="Henrissat B."/>
            <person name="Grigoriev I.V."/>
            <person name="Hibbett D.S."/>
            <person name="Martin F."/>
        </authorList>
    </citation>
    <scope>NUCLEOTIDE SEQUENCE [LARGE SCALE GENOMIC DNA]</scope>
    <source>
        <strain evidence="2 3">Koide BX008</strain>
    </source>
</reference>
<dbReference type="Pfam" id="PF07969">
    <property type="entry name" value="Amidohydro_3"/>
    <property type="match status" value="1"/>
</dbReference>
<evidence type="ECO:0000313" key="3">
    <source>
        <dbReference type="Proteomes" id="UP000054549"/>
    </source>
</evidence>
<dbReference type="OrthoDB" id="3501663at2759"/>
<dbReference type="AlphaFoldDB" id="A0A0C2WJR8"/>
<dbReference type="STRING" id="946122.A0A0C2WJR8"/>
<dbReference type="Gene3D" id="3.20.20.140">
    <property type="entry name" value="Metal-dependent hydrolases"/>
    <property type="match status" value="1"/>
</dbReference>
<feature type="domain" description="Amidohydrolase 3" evidence="1">
    <location>
        <begin position="186"/>
        <end position="616"/>
    </location>
</feature>
<dbReference type="InterPro" id="IPR032466">
    <property type="entry name" value="Metal_Hydrolase"/>
</dbReference>
<keyword evidence="3" id="KW-1185">Reference proteome</keyword>
<dbReference type="HOGENOM" id="CLU_009942_1_1_1"/>
<dbReference type="InParanoid" id="A0A0C2WJR8"/>
<organism evidence="2 3">
    <name type="scientific">Amanita muscaria (strain Koide BX008)</name>
    <dbReference type="NCBI Taxonomy" id="946122"/>
    <lineage>
        <taxon>Eukaryota</taxon>
        <taxon>Fungi</taxon>
        <taxon>Dikarya</taxon>
        <taxon>Basidiomycota</taxon>
        <taxon>Agaricomycotina</taxon>
        <taxon>Agaricomycetes</taxon>
        <taxon>Agaricomycetidae</taxon>
        <taxon>Agaricales</taxon>
        <taxon>Pluteineae</taxon>
        <taxon>Amanitaceae</taxon>
        <taxon>Amanita</taxon>
    </lineage>
</organism>
<dbReference type="InterPro" id="IPR033932">
    <property type="entry name" value="YtcJ-like"/>
</dbReference>
<dbReference type="PANTHER" id="PTHR22642:SF2">
    <property type="entry name" value="PROTEIN LONG AFTER FAR-RED 3"/>
    <property type="match status" value="1"/>
</dbReference>
<dbReference type="Proteomes" id="UP000054549">
    <property type="component" value="Unassembled WGS sequence"/>
</dbReference>
<dbReference type="InterPro" id="IPR011059">
    <property type="entry name" value="Metal-dep_hydrolase_composite"/>
</dbReference>
<dbReference type="Gene3D" id="3.10.310.70">
    <property type="match status" value="1"/>
</dbReference>
<dbReference type="SUPFAM" id="SSF51338">
    <property type="entry name" value="Composite domain of metallo-dependent hydrolases"/>
    <property type="match status" value="1"/>
</dbReference>
<dbReference type="InterPro" id="IPR013108">
    <property type="entry name" value="Amidohydro_3"/>
</dbReference>
<protein>
    <recommendedName>
        <fullName evidence="1">Amidohydrolase 3 domain-containing protein</fullName>
    </recommendedName>
</protein>
<dbReference type="SUPFAM" id="SSF51556">
    <property type="entry name" value="Metallo-dependent hydrolases"/>
    <property type="match status" value="1"/>
</dbReference>
<gene>
    <name evidence="2" type="ORF">M378DRAFT_187494</name>
</gene>
<name>A0A0C2WJR8_AMAMK</name>
<dbReference type="PANTHER" id="PTHR22642">
    <property type="entry name" value="IMIDAZOLONEPROPIONASE"/>
    <property type="match status" value="1"/>
</dbReference>
<evidence type="ECO:0000259" key="1">
    <source>
        <dbReference type="Pfam" id="PF07969"/>
    </source>
</evidence>
<accession>A0A0C2WJR8</accession>
<dbReference type="EMBL" id="KN818279">
    <property type="protein sequence ID" value="KIL61802.1"/>
    <property type="molecule type" value="Genomic_DNA"/>
</dbReference>
<proteinExistence type="predicted"/>
<sequence>MTLTRAVTSAAFAFIAIYLASCSYQLLNPNSYHIYSKSQNIYTVNQSTPNVQWMSVQDSWIVATGDHGNGHWPLSCDDIVYAQCASVYKPCAWLPYALKKALTRPRIIYIPDNAIVVPGLVAHRCPCPCPGKRLHETASTEYRQFGSRYLSWYFPSTPLQRSLLFTDVVDLVKQYINSHPLIRDNRSRWVEGMGWDHIKWPGRAFPVASDLDQDPLLKGRPILLSRIDGHARWVSPTVLKMMGTLPEEVEGGDIIRDLTGKPTGVFVDNAMKLIPAPAWTNEQMEVYFKQTMEEALSNGLTSIHDAASEVSHIHFLKRKSENGELPLRLYLMGYSPKTDYWGHEIPRMINHGRHGRLTVRSVKLFSDGALGSWSAAMLRPYSDKPDTSGFMVASQRQLHKLIGQFHADGWQVNAHCVGDKANHVILDIFEDILHNGGNISEWRPRIEHAQILIPPDFERMGHLGVIASVQPTHATSDMWYAEIRLGSERIKTAYAYQTLLSSSTKNTIVLGTDFPVESVNPMLTFYAAITRLDVDGKSPHGPNGWFPEQRLTRSQALKGMTLDAAYASFAENERGSLTPGKKADFVLLDRDIMKVPVDEILKTKVLATVVDGQIMYGKL</sequence>
<dbReference type="CDD" id="cd01300">
    <property type="entry name" value="YtcJ_like"/>
    <property type="match status" value="1"/>
</dbReference>